<name>A0A914DEB4_9BILA</name>
<keyword evidence="1" id="KW-1185">Reference proteome</keyword>
<accession>A0A914DEB4</accession>
<dbReference type="WBParaSite" id="ACRNAN_scaffold24848.g21802.t1">
    <property type="protein sequence ID" value="ACRNAN_scaffold24848.g21802.t1"/>
    <property type="gene ID" value="ACRNAN_scaffold24848.g21802"/>
</dbReference>
<evidence type="ECO:0000313" key="1">
    <source>
        <dbReference type="Proteomes" id="UP000887540"/>
    </source>
</evidence>
<dbReference type="Proteomes" id="UP000887540">
    <property type="component" value="Unplaced"/>
</dbReference>
<sequence>MKAFMVDIFQEACNNNRRPDSKLIYKQMKKARKVGTGRPRFSQTEILEPDQITYYMSKLAKNSRSQETPCMIKPVEEVGEDETDIIASTSQLDPIFPDTLDIDFEAFGL</sequence>
<organism evidence="1 2">
    <name type="scientific">Acrobeloides nanus</name>
    <dbReference type="NCBI Taxonomy" id="290746"/>
    <lineage>
        <taxon>Eukaryota</taxon>
        <taxon>Metazoa</taxon>
        <taxon>Ecdysozoa</taxon>
        <taxon>Nematoda</taxon>
        <taxon>Chromadorea</taxon>
        <taxon>Rhabditida</taxon>
        <taxon>Tylenchina</taxon>
        <taxon>Cephalobomorpha</taxon>
        <taxon>Cephaloboidea</taxon>
        <taxon>Cephalobidae</taxon>
        <taxon>Acrobeloides</taxon>
    </lineage>
</organism>
<protein>
    <submittedName>
        <fullName evidence="2">Uncharacterized protein</fullName>
    </submittedName>
</protein>
<evidence type="ECO:0000313" key="2">
    <source>
        <dbReference type="WBParaSite" id="ACRNAN_scaffold24848.g21802.t1"/>
    </source>
</evidence>
<proteinExistence type="predicted"/>
<dbReference type="AlphaFoldDB" id="A0A914DEB4"/>
<reference evidence="2" key="1">
    <citation type="submission" date="2022-11" db="UniProtKB">
        <authorList>
            <consortium name="WormBaseParasite"/>
        </authorList>
    </citation>
    <scope>IDENTIFICATION</scope>
</reference>